<evidence type="ECO:0000256" key="6">
    <source>
        <dbReference type="SAM" id="MobiDB-lite"/>
    </source>
</evidence>
<dbReference type="PROSITE" id="PS50914">
    <property type="entry name" value="BON"/>
    <property type="match status" value="1"/>
</dbReference>
<evidence type="ECO:0000259" key="8">
    <source>
        <dbReference type="PROSITE" id="PS50914"/>
    </source>
</evidence>
<feature type="region of interest" description="Disordered" evidence="6">
    <location>
        <begin position="24"/>
        <end position="90"/>
    </location>
</feature>
<evidence type="ECO:0000256" key="7">
    <source>
        <dbReference type="SAM" id="SignalP"/>
    </source>
</evidence>
<dbReference type="InterPro" id="IPR014004">
    <property type="entry name" value="Transpt-assoc_nodulatn_dom_bac"/>
</dbReference>
<keyword evidence="2 7" id="KW-0732">Signal</keyword>
<dbReference type="PANTHER" id="PTHR34606:SF16">
    <property type="entry name" value="BON DOMAIN-CONTAINING PROTEIN"/>
    <property type="match status" value="1"/>
</dbReference>
<evidence type="ECO:0000313" key="10">
    <source>
        <dbReference type="Proteomes" id="UP000288361"/>
    </source>
</evidence>
<dbReference type="GO" id="GO:0042597">
    <property type="term" value="C:periplasmic space"/>
    <property type="evidence" value="ECO:0007669"/>
    <property type="project" value="UniProtKB-SubCell"/>
</dbReference>
<evidence type="ECO:0000313" key="9">
    <source>
        <dbReference type="EMBL" id="RUO67890.1"/>
    </source>
</evidence>
<dbReference type="PANTHER" id="PTHR34606">
    <property type="entry name" value="BON DOMAIN-CONTAINING PROTEIN"/>
    <property type="match status" value="1"/>
</dbReference>
<dbReference type="Pfam" id="PF04972">
    <property type="entry name" value="BON"/>
    <property type="match status" value="1"/>
</dbReference>
<dbReference type="Gene3D" id="6.10.140.1430">
    <property type="match status" value="1"/>
</dbReference>
<evidence type="ECO:0000256" key="3">
    <source>
        <dbReference type="ARBA" id="ARBA00022737"/>
    </source>
</evidence>
<comment type="caution">
    <text evidence="9">The sequence shown here is derived from an EMBL/GenBank/DDBJ whole genome shotgun (WGS) entry which is preliminary data.</text>
</comment>
<organism evidence="9 10">
    <name type="scientific">Idiomarina piscisalsi</name>
    <dbReference type="NCBI Taxonomy" id="1096243"/>
    <lineage>
        <taxon>Bacteria</taxon>
        <taxon>Pseudomonadati</taxon>
        <taxon>Pseudomonadota</taxon>
        <taxon>Gammaproteobacteria</taxon>
        <taxon>Alteromonadales</taxon>
        <taxon>Idiomarinaceae</taxon>
        <taxon>Idiomarina</taxon>
    </lineage>
</organism>
<sequence>MKNVKAALFASLIPLSLLALSGCSEKEANEAESEVESKMEQAEQKAKETMDAAQEKSEDAWDETKDKSEDAWNKTKEEAQEAGDYAEQKADQAGDYIDDSIITTRVKAVIFEDDNLNSMNISVETNNGIVKLSGFVESEADIDTAENLASTVEGVKDIENNLQVKE</sequence>
<dbReference type="AlphaFoldDB" id="A0A432YX38"/>
<proteinExistence type="predicted"/>
<dbReference type="InterPro" id="IPR007055">
    <property type="entry name" value="BON_dom"/>
</dbReference>
<dbReference type="Gene3D" id="3.30.1340.30">
    <property type="match status" value="1"/>
</dbReference>
<evidence type="ECO:0000256" key="2">
    <source>
        <dbReference type="ARBA" id="ARBA00022729"/>
    </source>
</evidence>
<gene>
    <name evidence="9" type="ORF">CWI73_03240</name>
</gene>
<evidence type="ECO:0000256" key="4">
    <source>
        <dbReference type="ARBA" id="ARBA00022764"/>
    </source>
</evidence>
<name>A0A432YX38_9GAMM</name>
<dbReference type="Proteomes" id="UP000288361">
    <property type="component" value="Unassembled WGS sequence"/>
</dbReference>
<feature type="chain" id="PRO_5019358205" description="Osmotically-inducible protein Y" evidence="7">
    <location>
        <begin position="22"/>
        <end position="166"/>
    </location>
</feature>
<reference evidence="9 10" key="1">
    <citation type="journal article" date="2011" name="Front. Microbiol.">
        <title>Genomic signatures of strain selection and enhancement in Bacillus atrophaeus var. globigii, a historical biowarfare simulant.</title>
        <authorList>
            <person name="Gibbons H.S."/>
            <person name="Broomall S.M."/>
            <person name="McNew L.A."/>
            <person name="Daligault H."/>
            <person name="Chapman C."/>
            <person name="Bruce D."/>
            <person name="Karavis M."/>
            <person name="Krepps M."/>
            <person name="McGregor P.A."/>
            <person name="Hong C."/>
            <person name="Park K.H."/>
            <person name="Akmal A."/>
            <person name="Feldman A."/>
            <person name="Lin J.S."/>
            <person name="Chang W.E."/>
            <person name="Higgs B.W."/>
            <person name="Demirev P."/>
            <person name="Lindquist J."/>
            <person name="Liem A."/>
            <person name="Fochler E."/>
            <person name="Read T.D."/>
            <person name="Tapia R."/>
            <person name="Johnson S."/>
            <person name="Bishop-Lilly K.A."/>
            <person name="Detter C."/>
            <person name="Han C."/>
            <person name="Sozhamannan S."/>
            <person name="Rosenzweig C.N."/>
            <person name="Skowronski E.W."/>
        </authorList>
    </citation>
    <scope>NUCLEOTIDE SEQUENCE [LARGE SCALE GENOMIC DNA]</scope>
    <source>
        <strain evidence="9 10">TPS4-2</strain>
    </source>
</reference>
<protein>
    <recommendedName>
        <fullName evidence="5">Osmotically-inducible protein Y</fullName>
    </recommendedName>
</protein>
<dbReference type="FunFam" id="3.30.1340.30:FF:000001">
    <property type="entry name" value="Molecular chaperone OsmY"/>
    <property type="match status" value="1"/>
</dbReference>
<comment type="subcellular location">
    <subcellularLocation>
        <location evidence="1">Periplasm</location>
    </subcellularLocation>
</comment>
<feature type="domain" description="BON" evidence="8">
    <location>
        <begin position="98"/>
        <end position="166"/>
    </location>
</feature>
<evidence type="ECO:0000256" key="1">
    <source>
        <dbReference type="ARBA" id="ARBA00004418"/>
    </source>
</evidence>
<dbReference type="PROSITE" id="PS51257">
    <property type="entry name" value="PROKAR_LIPOPROTEIN"/>
    <property type="match status" value="1"/>
</dbReference>
<dbReference type="EMBL" id="PIQA01000001">
    <property type="protein sequence ID" value="RUO67890.1"/>
    <property type="molecule type" value="Genomic_DNA"/>
</dbReference>
<dbReference type="RefSeq" id="WP_126751525.1">
    <property type="nucleotide sequence ID" value="NZ_JBHUMT010000016.1"/>
</dbReference>
<accession>A0A432YX38</accession>
<evidence type="ECO:0000256" key="5">
    <source>
        <dbReference type="ARBA" id="ARBA00070588"/>
    </source>
</evidence>
<keyword evidence="4" id="KW-0574">Periplasm</keyword>
<dbReference type="SMART" id="SM00749">
    <property type="entry name" value="BON"/>
    <property type="match status" value="1"/>
</dbReference>
<keyword evidence="3" id="KW-0677">Repeat</keyword>
<dbReference type="InterPro" id="IPR051686">
    <property type="entry name" value="Lipoprotein_DolP"/>
</dbReference>
<feature type="compositionally biased region" description="Basic and acidic residues" evidence="6">
    <location>
        <begin position="24"/>
        <end position="79"/>
    </location>
</feature>
<feature type="signal peptide" evidence="7">
    <location>
        <begin position="1"/>
        <end position="21"/>
    </location>
</feature>